<comment type="subcellular location">
    <subcellularLocation>
        <location evidence="1">Membrane</location>
        <topology evidence="1">Multi-pass membrane protein</topology>
    </subcellularLocation>
</comment>
<dbReference type="EMBL" id="SMLW01000666">
    <property type="protein sequence ID" value="MTI28538.1"/>
    <property type="molecule type" value="Genomic_DNA"/>
</dbReference>
<reference evidence="12 13" key="1">
    <citation type="submission" date="2019-02" db="EMBL/GenBank/DDBJ databases">
        <authorList>
            <person name="Goldberg S.R."/>
            <person name="Haltli B.A."/>
            <person name="Correa H."/>
            <person name="Russell K.G."/>
        </authorList>
    </citation>
    <scope>NUCLEOTIDE SEQUENCE [LARGE SCALE GENOMIC DNA]</scope>
    <source>
        <strain evidence="12 13">JCM 16186</strain>
    </source>
</reference>
<comment type="caution">
    <text evidence="12">The sequence shown here is derived from an EMBL/GenBank/DDBJ whole genome shotgun (WGS) entry which is preliminary data.</text>
</comment>
<dbReference type="Proteomes" id="UP000798808">
    <property type="component" value="Unassembled WGS sequence"/>
</dbReference>
<evidence type="ECO:0000256" key="2">
    <source>
        <dbReference type="ARBA" id="ARBA00006214"/>
    </source>
</evidence>
<sequence>MAESKEQIPPIPPGWDYNPAAWSQRIPIVVLAIIGMFIALYLGLYQLDIISSVWEPFFGDGSITILNSKVSHVLPIPDAILGAIGYFIDALTGIIGGTRRWRTMPWITIVFGFAVGPLGVVSIMLVVFQPVLFDAWCTLCLASAVISVAMIGPAMDEVLASLQYMQRVKRSGQSTWKAFWGIKEEVLKVA</sequence>
<evidence type="ECO:0000256" key="10">
    <source>
        <dbReference type="SAM" id="Phobius"/>
    </source>
</evidence>
<comment type="similarity">
    <text evidence="2">Belongs to the VKOR family.</text>
</comment>
<keyword evidence="13" id="KW-1185">Reference proteome</keyword>
<accession>A0ABW9RWF3</accession>
<evidence type="ECO:0000256" key="5">
    <source>
        <dbReference type="ARBA" id="ARBA00022989"/>
    </source>
</evidence>
<dbReference type="Pfam" id="PF07884">
    <property type="entry name" value="VKOR"/>
    <property type="match status" value="1"/>
</dbReference>
<evidence type="ECO:0000313" key="13">
    <source>
        <dbReference type="Proteomes" id="UP000798808"/>
    </source>
</evidence>
<evidence type="ECO:0000256" key="3">
    <source>
        <dbReference type="ARBA" id="ARBA00022692"/>
    </source>
</evidence>
<keyword evidence="5 10" id="KW-1133">Transmembrane helix</keyword>
<evidence type="ECO:0000256" key="6">
    <source>
        <dbReference type="ARBA" id="ARBA00023002"/>
    </source>
</evidence>
<dbReference type="RefSeq" id="WP_155176166.1">
    <property type="nucleotide sequence ID" value="NZ_BAAAFL010000012.1"/>
</dbReference>
<evidence type="ECO:0000256" key="4">
    <source>
        <dbReference type="ARBA" id="ARBA00022719"/>
    </source>
</evidence>
<dbReference type="InterPro" id="IPR038354">
    <property type="entry name" value="VKOR_sf"/>
</dbReference>
<gene>
    <name evidence="12" type="ORF">E1163_26510</name>
</gene>
<feature type="domain" description="Vitamin K epoxide reductase" evidence="11">
    <location>
        <begin position="27"/>
        <end position="151"/>
    </location>
</feature>
<dbReference type="Gene3D" id="1.20.1440.130">
    <property type="entry name" value="VKOR domain"/>
    <property type="match status" value="1"/>
</dbReference>
<keyword evidence="7 10" id="KW-0472">Membrane</keyword>
<evidence type="ECO:0000256" key="1">
    <source>
        <dbReference type="ARBA" id="ARBA00004141"/>
    </source>
</evidence>
<dbReference type="InterPro" id="IPR012932">
    <property type="entry name" value="VKOR"/>
</dbReference>
<organism evidence="12 13">
    <name type="scientific">Fulvivirga kasyanovii</name>
    <dbReference type="NCBI Taxonomy" id="396812"/>
    <lineage>
        <taxon>Bacteria</taxon>
        <taxon>Pseudomonadati</taxon>
        <taxon>Bacteroidota</taxon>
        <taxon>Cytophagia</taxon>
        <taxon>Cytophagales</taxon>
        <taxon>Fulvivirgaceae</taxon>
        <taxon>Fulvivirga</taxon>
    </lineage>
</organism>
<keyword evidence="8" id="KW-1015">Disulfide bond</keyword>
<keyword evidence="6" id="KW-0560">Oxidoreductase</keyword>
<feature type="transmembrane region" description="Helical" evidence="10">
    <location>
        <begin position="133"/>
        <end position="155"/>
    </location>
</feature>
<protein>
    <submittedName>
        <fullName evidence="12">Vitamin K epoxide reductase family protein</fullName>
    </submittedName>
</protein>
<keyword evidence="9" id="KW-0676">Redox-active center</keyword>
<dbReference type="CDD" id="cd12919">
    <property type="entry name" value="VKOR_2"/>
    <property type="match status" value="1"/>
</dbReference>
<feature type="transmembrane region" description="Helical" evidence="10">
    <location>
        <begin position="26"/>
        <end position="44"/>
    </location>
</feature>
<feature type="transmembrane region" description="Helical" evidence="10">
    <location>
        <begin position="106"/>
        <end position="127"/>
    </location>
</feature>
<proteinExistence type="inferred from homology"/>
<keyword evidence="3 10" id="KW-0812">Transmembrane</keyword>
<name>A0ABW9RWF3_9BACT</name>
<evidence type="ECO:0000256" key="7">
    <source>
        <dbReference type="ARBA" id="ARBA00023136"/>
    </source>
</evidence>
<evidence type="ECO:0000256" key="8">
    <source>
        <dbReference type="ARBA" id="ARBA00023157"/>
    </source>
</evidence>
<evidence type="ECO:0000313" key="12">
    <source>
        <dbReference type="EMBL" id="MTI28538.1"/>
    </source>
</evidence>
<keyword evidence="4" id="KW-0874">Quinone</keyword>
<evidence type="ECO:0000259" key="11">
    <source>
        <dbReference type="Pfam" id="PF07884"/>
    </source>
</evidence>
<evidence type="ECO:0000256" key="9">
    <source>
        <dbReference type="ARBA" id="ARBA00023284"/>
    </source>
</evidence>